<dbReference type="STRING" id="84521.SAMN04487994_100347"/>
<evidence type="ECO:0000256" key="7">
    <source>
        <dbReference type="PIRSR" id="PIRSR600223-1"/>
    </source>
</evidence>
<organism evidence="11 12">
    <name type="scientific">Dolosicoccus paucivorans</name>
    <dbReference type="NCBI Taxonomy" id="84521"/>
    <lineage>
        <taxon>Bacteria</taxon>
        <taxon>Bacillati</taxon>
        <taxon>Bacillota</taxon>
        <taxon>Bacilli</taxon>
        <taxon>Lactobacillales</taxon>
        <taxon>Aerococcaceae</taxon>
        <taxon>Dolosicoccus</taxon>
    </lineage>
</organism>
<evidence type="ECO:0000313" key="12">
    <source>
        <dbReference type="Proteomes" id="UP000235682"/>
    </source>
</evidence>
<comment type="subcellular location">
    <subcellularLocation>
        <location evidence="2">Cell membrane</location>
        <topology evidence="2">Single-pass type II membrane protein</topology>
    </subcellularLocation>
    <subcellularLocation>
        <location evidence="9">Membrane</location>
        <topology evidence="9">Single-pass type II membrane protein</topology>
    </subcellularLocation>
</comment>
<dbReference type="PROSITE" id="PS00761">
    <property type="entry name" value="SPASE_I_3"/>
    <property type="match status" value="1"/>
</dbReference>
<feature type="active site" evidence="7">
    <location>
        <position position="81"/>
    </location>
</feature>
<dbReference type="Pfam" id="PF10502">
    <property type="entry name" value="Peptidase_S26"/>
    <property type="match status" value="1"/>
</dbReference>
<feature type="domain" description="Peptidase S26" evidence="10">
    <location>
        <begin position="17"/>
        <end position="172"/>
    </location>
</feature>
<evidence type="ECO:0000256" key="1">
    <source>
        <dbReference type="ARBA" id="ARBA00000677"/>
    </source>
</evidence>
<dbReference type="InterPro" id="IPR019758">
    <property type="entry name" value="Pept_S26A_signal_pept_1_CS"/>
</dbReference>
<comment type="caution">
    <text evidence="11">The sequence shown here is derived from an EMBL/GenBank/DDBJ whole genome shotgun (WGS) entry which is preliminary data.</text>
</comment>
<proteinExistence type="inferred from homology"/>
<dbReference type="GO" id="GO:0006465">
    <property type="term" value="P:signal peptide processing"/>
    <property type="evidence" value="ECO:0007669"/>
    <property type="project" value="InterPro"/>
</dbReference>
<sequence length="215" mass="24596">MNKIPLWVQRLIHGLFLVCVALLLWIGGRHYFVQPFIVDGFSMEPTLYGGEYVLMKPTTDINRYDVVVFNDPRYSFDSYVKRVIGLPGDHVRVENNQLYINDIPMKEPYLQHRDEEDPNYTLDFNLWQITGEETVPLDHYFVLGDNRPFSGDSRQFGLVSIDDIKGKAIFILSPTEHFGPLIQYEATNTLGRNDEIVSNNSMVPGTYGQSPSGSN</sequence>
<keyword evidence="8" id="KW-0812">Transmembrane</keyword>
<dbReference type="PROSITE" id="PS00760">
    <property type="entry name" value="SPASE_I_2"/>
    <property type="match status" value="1"/>
</dbReference>
<protein>
    <recommendedName>
        <fullName evidence="4 8">Signal peptidase I</fullName>
        <ecNumber evidence="4 8">3.4.21.89</ecNumber>
    </recommendedName>
</protein>
<comment type="similarity">
    <text evidence="3 9">Belongs to the peptidase S26 family.</text>
</comment>
<dbReference type="NCBIfam" id="TIGR02227">
    <property type="entry name" value="sigpep_I_bact"/>
    <property type="match status" value="1"/>
</dbReference>
<dbReference type="AlphaFoldDB" id="A0A2N6SPU8"/>
<dbReference type="OrthoDB" id="9802919at2"/>
<evidence type="ECO:0000259" key="10">
    <source>
        <dbReference type="Pfam" id="PF10502"/>
    </source>
</evidence>
<dbReference type="RefSeq" id="WP_102227811.1">
    <property type="nucleotide sequence ID" value="NZ_PNFY01000019.1"/>
</dbReference>
<name>A0A2N6SPU8_9LACT</name>
<evidence type="ECO:0000256" key="6">
    <source>
        <dbReference type="ARBA" id="ARBA00022801"/>
    </source>
</evidence>
<feature type="active site" evidence="7">
    <location>
        <position position="42"/>
    </location>
</feature>
<dbReference type="InterPro" id="IPR019757">
    <property type="entry name" value="Pept_S26A_signal_pept_1_Lys-AS"/>
</dbReference>
<dbReference type="EC" id="3.4.21.89" evidence="4 8"/>
<reference evidence="11 12" key="1">
    <citation type="submission" date="2017-09" db="EMBL/GenBank/DDBJ databases">
        <title>Bacterial strain isolated from the female urinary microbiota.</title>
        <authorList>
            <person name="Thomas-White K."/>
            <person name="Kumar N."/>
            <person name="Forster S."/>
            <person name="Putonti C."/>
            <person name="Lawley T."/>
            <person name="Wolfe A.J."/>
        </authorList>
    </citation>
    <scope>NUCLEOTIDE SEQUENCE [LARGE SCALE GENOMIC DNA]</scope>
    <source>
        <strain evidence="11 12">UMB0852</strain>
    </source>
</reference>
<keyword evidence="8" id="KW-1133">Transmembrane helix</keyword>
<evidence type="ECO:0000256" key="5">
    <source>
        <dbReference type="ARBA" id="ARBA00022670"/>
    </source>
</evidence>
<dbReference type="InterPro" id="IPR036286">
    <property type="entry name" value="LexA/Signal_pep-like_sf"/>
</dbReference>
<keyword evidence="6 8" id="KW-0378">Hydrolase</keyword>
<dbReference type="GO" id="GO:0005886">
    <property type="term" value="C:plasma membrane"/>
    <property type="evidence" value="ECO:0007669"/>
    <property type="project" value="UniProtKB-SubCell"/>
</dbReference>
<gene>
    <name evidence="11" type="primary">lepB</name>
    <name evidence="11" type="ORF">CJ205_01075</name>
</gene>
<evidence type="ECO:0000256" key="9">
    <source>
        <dbReference type="RuleBase" id="RU362042"/>
    </source>
</evidence>
<evidence type="ECO:0000313" key="11">
    <source>
        <dbReference type="EMBL" id="PMC59088.1"/>
    </source>
</evidence>
<dbReference type="InterPro" id="IPR019533">
    <property type="entry name" value="Peptidase_S26"/>
</dbReference>
<dbReference type="PANTHER" id="PTHR43390">
    <property type="entry name" value="SIGNAL PEPTIDASE I"/>
    <property type="match status" value="1"/>
</dbReference>
<keyword evidence="12" id="KW-1185">Reference proteome</keyword>
<feature type="transmembrane region" description="Helical" evidence="8">
    <location>
        <begin position="6"/>
        <end position="26"/>
    </location>
</feature>
<dbReference type="PANTHER" id="PTHR43390:SF1">
    <property type="entry name" value="CHLOROPLAST PROCESSING PEPTIDASE"/>
    <property type="match status" value="1"/>
</dbReference>
<dbReference type="GO" id="GO:0004252">
    <property type="term" value="F:serine-type endopeptidase activity"/>
    <property type="evidence" value="ECO:0007669"/>
    <property type="project" value="InterPro"/>
</dbReference>
<comment type="catalytic activity">
    <reaction evidence="1 8">
        <text>Cleavage of hydrophobic, N-terminal signal or leader sequences from secreted and periplasmic proteins.</text>
        <dbReference type="EC" id="3.4.21.89"/>
    </reaction>
</comment>
<dbReference type="Gene3D" id="2.10.109.10">
    <property type="entry name" value="Umud Fragment, subunit A"/>
    <property type="match status" value="1"/>
</dbReference>
<dbReference type="CDD" id="cd06530">
    <property type="entry name" value="S26_SPase_I"/>
    <property type="match status" value="1"/>
</dbReference>
<dbReference type="PROSITE" id="PS00501">
    <property type="entry name" value="SPASE_I_1"/>
    <property type="match status" value="1"/>
</dbReference>
<dbReference type="InterPro" id="IPR000223">
    <property type="entry name" value="Pept_S26A_signal_pept_1"/>
</dbReference>
<keyword evidence="5 8" id="KW-0645">Protease</keyword>
<dbReference type="GO" id="GO:0009003">
    <property type="term" value="F:signal peptidase activity"/>
    <property type="evidence" value="ECO:0007669"/>
    <property type="project" value="UniProtKB-EC"/>
</dbReference>
<dbReference type="SUPFAM" id="SSF51306">
    <property type="entry name" value="LexA/Signal peptidase"/>
    <property type="match status" value="1"/>
</dbReference>
<dbReference type="EMBL" id="PNHE01000002">
    <property type="protein sequence ID" value="PMC59088.1"/>
    <property type="molecule type" value="Genomic_DNA"/>
</dbReference>
<evidence type="ECO:0000256" key="4">
    <source>
        <dbReference type="ARBA" id="ARBA00013208"/>
    </source>
</evidence>
<keyword evidence="8" id="KW-0472">Membrane</keyword>
<evidence type="ECO:0000256" key="3">
    <source>
        <dbReference type="ARBA" id="ARBA00009370"/>
    </source>
</evidence>
<evidence type="ECO:0000256" key="2">
    <source>
        <dbReference type="ARBA" id="ARBA00004401"/>
    </source>
</evidence>
<dbReference type="InterPro" id="IPR019756">
    <property type="entry name" value="Pept_S26A_signal_pept_1_Ser-AS"/>
</dbReference>
<dbReference type="Proteomes" id="UP000235682">
    <property type="component" value="Unassembled WGS sequence"/>
</dbReference>
<dbReference type="PRINTS" id="PR00727">
    <property type="entry name" value="LEADERPTASE"/>
</dbReference>
<evidence type="ECO:0000256" key="8">
    <source>
        <dbReference type="RuleBase" id="RU003993"/>
    </source>
</evidence>
<accession>A0A2N6SPU8</accession>